<sequence>MLKKIAFATTLLCAGCAGAVLAGNPQPGDIVDLHGRLVLRGNEPFVYPVVYDDTGRIWTLKGISRPDAAKLQNHIVRVNAKVTSDDTSGPSAQVQSISVDDPR</sequence>
<dbReference type="RefSeq" id="WP_158760499.1">
    <property type="nucleotide sequence ID" value="NZ_CP046910.1"/>
</dbReference>
<gene>
    <name evidence="3" type="ORF">FAZ97_21885</name>
</gene>
<dbReference type="Proteomes" id="UP000434209">
    <property type="component" value="Chromosome 2"/>
</dbReference>
<evidence type="ECO:0000313" key="4">
    <source>
        <dbReference type="Proteomes" id="UP000434209"/>
    </source>
</evidence>
<evidence type="ECO:0000256" key="1">
    <source>
        <dbReference type="SAM" id="MobiDB-lite"/>
    </source>
</evidence>
<dbReference type="OrthoDB" id="9099962at2"/>
<dbReference type="EMBL" id="CP046910">
    <property type="protein sequence ID" value="QGZ57555.1"/>
    <property type="molecule type" value="Genomic_DNA"/>
</dbReference>
<feature type="signal peptide" evidence="2">
    <location>
        <begin position="1"/>
        <end position="22"/>
    </location>
</feature>
<proteinExistence type="predicted"/>
<reference evidence="3 4" key="1">
    <citation type="submission" date="2019-12" db="EMBL/GenBank/DDBJ databases">
        <title>Paraburkholderia acidiphila 7Q-K02 sp. nov and Paraburkholderia acidisoli DHF22 sp. nov., two strains isolated from forest soil.</title>
        <authorList>
            <person name="Gao Z."/>
            <person name="Qiu L."/>
        </authorList>
    </citation>
    <scope>NUCLEOTIDE SEQUENCE [LARGE SCALE GENOMIC DNA]</scope>
    <source>
        <strain evidence="3 4">7Q-K02</strain>
    </source>
</reference>
<protein>
    <submittedName>
        <fullName evidence="3">Uncharacterized protein</fullName>
    </submittedName>
</protein>
<feature type="region of interest" description="Disordered" evidence="1">
    <location>
        <begin position="82"/>
        <end position="103"/>
    </location>
</feature>
<keyword evidence="2" id="KW-0732">Signal</keyword>
<keyword evidence="4" id="KW-1185">Reference proteome</keyword>
<organism evidence="3 4">
    <name type="scientific">Paraburkholderia acidiphila</name>
    <dbReference type="NCBI Taxonomy" id="2571747"/>
    <lineage>
        <taxon>Bacteria</taxon>
        <taxon>Pseudomonadati</taxon>
        <taxon>Pseudomonadota</taxon>
        <taxon>Betaproteobacteria</taxon>
        <taxon>Burkholderiales</taxon>
        <taxon>Burkholderiaceae</taxon>
        <taxon>Paraburkholderia</taxon>
    </lineage>
</organism>
<evidence type="ECO:0000256" key="2">
    <source>
        <dbReference type="SAM" id="SignalP"/>
    </source>
</evidence>
<accession>A0A7Z2G996</accession>
<dbReference type="KEGG" id="pacp:FAZ97_21885"/>
<evidence type="ECO:0000313" key="3">
    <source>
        <dbReference type="EMBL" id="QGZ57555.1"/>
    </source>
</evidence>
<feature type="chain" id="PRO_5031500895" evidence="2">
    <location>
        <begin position="23"/>
        <end position="103"/>
    </location>
</feature>
<dbReference type="AlphaFoldDB" id="A0A7Z2G996"/>
<name>A0A7Z2G996_9BURK</name>